<dbReference type="Proteomes" id="UP000004221">
    <property type="component" value="Unassembled WGS sequence"/>
</dbReference>
<keyword evidence="1" id="KW-0812">Transmembrane</keyword>
<evidence type="ECO:0000313" key="3">
    <source>
        <dbReference type="Proteomes" id="UP000004221"/>
    </source>
</evidence>
<name>I4EGE0_9BACT</name>
<reference evidence="2 3" key="1">
    <citation type="journal article" date="2012" name="ISME J.">
        <title>Nitrification expanded: discovery, physiology and genomics of a nitrite-oxidizing bacterium from the phylum Chloroflexi.</title>
        <authorList>
            <person name="Sorokin D.Y."/>
            <person name="Lucker S."/>
            <person name="Vejmelkova D."/>
            <person name="Kostrikina N.A."/>
            <person name="Kleerebezem R."/>
            <person name="Rijpstra W.I."/>
            <person name="Damste J.S."/>
            <person name="Le Paslier D."/>
            <person name="Muyzer G."/>
            <person name="Wagner M."/>
            <person name="van Loosdrecht M.C."/>
            <person name="Daims H."/>
        </authorList>
    </citation>
    <scope>NUCLEOTIDE SEQUENCE [LARGE SCALE GENOMIC DNA]</scope>
    <source>
        <strain evidence="3">none</strain>
    </source>
</reference>
<feature type="transmembrane region" description="Helical" evidence="1">
    <location>
        <begin position="46"/>
        <end position="66"/>
    </location>
</feature>
<dbReference type="EMBL" id="CAGS01000189">
    <property type="protein sequence ID" value="CCF83752.1"/>
    <property type="molecule type" value="Genomic_DNA"/>
</dbReference>
<keyword evidence="3" id="KW-1185">Reference proteome</keyword>
<proteinExistence type="predicted"/>
<keyword evidence="1" id="KW-0472">Membrane</keyword>
<accession>I4EGE0</accession>
<dbReference type="AlphaFoldDB" id="I4EGE0"/>
<evidence type="ECO:0000256" key="1">
    <source>
        <dbReference type="SAM" id="Phobius"/>
    </source>
</evidence>
<comment type="caution">
    <text evidence="2">The sequence shown here is derived from an EMBL/GenBank/DDBJ whole genome shotgun (WGS) entry which is preliminary data.</text>
</comment>
<gene>
    <name evidence="2" type="ORF">NITHO_2690021</name>
</gene>
<sequence>MIRPISPGVFALVLLLLAGAWIAVAPFVLSIQPLGAHWLNSTINDVAVGGVLIGVSLLGIVLHVAFGLRDLVSAATEAGPGDTQPEASSSE</sequence>
<protein>
    <submittedName>
        <fullName evidence="2">Uncharacterized protein</fullName>
    </submittedName>
</protein>
<keyword evidence="1" id="KW-1133">Transmembrane helix</keyword>
<organism evidence="2 3">
    <name type="scientific">Nitrolancea hollandica Lb</name>
    <dbReference type="NCBI Taxonomy" id="1129897"/>
    <lineage>
        <taxon>Bacteria</taxon>
        <taxon>Pseudomonadati</taxon>
        <taxon>Thermomicrobiota</taxon>
        <taxon>Thermomicrobia</taxon>
        <taxon>Sphaerobacterales</taxon>
        <taxon>Sphaerobacterineae</taxon>
        <taxon>Sphaerobacteraceae</taxon>
        <taxon>Nitrolancea</taxon>
    </lineage>
</organism>
<evidence type="ECO:0000313" key="2">
    <source>
        <dbReference type="EMBL" id="CCF83752.1"/>
    </source>
</evidence>
<dbReference type="RefSeq" id="WP_008477333.1">
    <property type="nucleotide sequence ID" value="NZ_CAGS01000189.1"/>
</dbReference>